<sequence>MMCVKSDPHHCDKFLAINLWNRLIASMEWFYVKANGYPVGAGLVPTLGQEATAKQGNHKGLPLRILLFF</sequence>
<dbReference type="RefSeq" id="WP_163697417.1">
    <property type="nucleotide sequence ID" value="NZ_QXHD01000004.1"/>
</dbReference>
<protein>
    <submittedName>
        <fullName evidence="1">Uncharacterized protein</fullName>
    </submittedName>
</protein>
<evidence type="ECO:0000313" key="2">
    <source>
        <dbReference type="Proteomes" id="UP000481033"/>
    </source>
</evidence>
<reference evidence="1 2" key="1">
    <citation type="journal article" date="2020" name="Microb. Ecol.">
        <title>Ecogenomics of the Marine Benthic Filamentous Cyanobacterium Adonisia.</title>
        <authorList>
            <person name="Walter J.M."/>
            <person name="Coutinho F.H."/>
            <person name="Leomil L."/>
            <person name="Hargreaves P.I."/>
            <person name="Campeao M.E."/>
            <person name="Vieira V.V."/>
            <person name="Silva B.S."/>
            <person name="Fistarol G.O."/>
            <person name="Salomon P.S."/>
            <person name="Sawabe T."/>
            <person name="Mino S."/>
            <person name="Hosokawa M."/>
            <person name="Miyashita H."/>
            <person name="Maruyama F."/>
            <person name="van Verk M.C."/>
            <person name="Dutilh B.E."/>
            <person name="Thompson C.C."/>
            <person name="Thompson F.L."/>
        </authorList>
    </citation>
    <scope>NUCLEOTIDE SEQUENCE [LARGE SCALE GENOMIC DNA]</scope>
    <source>
        <strain evidence="1 2">CCMR0081</strain>
    </source>
</reference>
<dbReference type="Proteomes" id="UP000481033">
    <property type="component" value="Unassembled WGS sequence"/>
</dbReference>
<gene>
    <name evidence="1" type="ORF">DXZ20_07525</name>
</gene>
<comment type="caution">
    <text evidence="1">The sequence shown here is derived from an EMBL/GenBank/DDBJ whole genome shotgun (WGS) entry which is preliminary data.</text>
</comment>
<accession>A0A6M0RH60</accession>
<proteinExistence type="predicted"/>
<keyword evidence="2" id="KW-1185">Reference proteome</keyword>
<name>A0A6M0RH60_9CYAN</name>
<dbReference type="EMBL" id="QXHD01000004">
    <property type="protein sequence ID" value="NEZ55525.1"/>
    <property type="molecule type" value="Genomic_DNA"/>
</dbReference>
<organism evidence="1 2">
    <name type="scientific">Adonisia turfae CCMR0081</name>
    <dbReference type="NCBI Taxonomy" id="2292702"/>
    <lineage>
        <taxon>Bacteria</taxon>
        <taxon>Bacillati</taxon>
        <taxon>Cyanobacteriota</taxon>
        <taxon>Adonisia</taxon>
        <taxon>Adonisia turfae</taxon>
    </lineage>
</organism>
<evidence type="ECO:0000313" key="1">
    <source>
        <dbReference type="EMBL" id="NEZ55525.1"/>
    </source>
</evidence>
<dbReference type="AlphaFoldDB" id="A0A6M0RH60"/>